<dbReference type="InterPro" id="IPR032675">
    <property type="entry name" value="LRR_dom_sf"/>
</dbReference>
<dbReference type="Gene3D" id="3.80.10.10">
    <property type="entry name" value="Ribonuclease Inhibitor"/>
    <property type="match status" value="1"/>
</dbReference>
<organism evidence="2 3">
    <name type="scientific">Eleusine coracana subsp. coracana</name>
    <dbReference type="NCBI Taxonomy" id="191504"/>
    <lineage>
        <taxon>Eukaryota</taxon>
        <taxon>Viridiplantae</taxon>
        <taxon>Streptophyta</taxon>
        <taxon>Embryophyta</taxon>
        <taxon>Tracheophyta</taxon>
        <taxon>Spermatophyta</taxon>
        <taxon>Magnoliopsida</taxon>
        <taxon>Liliopsida</taxon>
        <taxon>Poales</taxon>
        <taxon>Poaceae</taxon>
        <taxon>PACMAD clade</taxon>
        <taxon>Chloridoideae</taxon>
        <taxon>Cynodonteae</taxon>
        <taxon>Eleusininae</taxon>
        <taxon>Eleusine</taxon>
    </lineage>
</organism>
<evidence type="ECO:0000313" key="3">
    <source>
        <dbReference type="Proteomes" id="UP001301735"/>
    </source>
</evidence>
<dbReference type="InterPro" id="IPR055411">
    <property type="entry name" value="LRR_FXL15/At3g58940/PEG3-like"/>
</dbReference>
<dbReference type="PROSITE" id="PS50181">
    <property type="entry name" value="FBOX"/>
    <property type="match status" value="1"/>
</dbReference>
<dbReference type="InterPro" id="IPR001810">
    <property type="entry name" value="F-box_dom"/>
</dbReference>
<dbReference type="AlphaFoldDB" id="A0AAV9G268"/>
<proteinExistence type="predicted"/>
<dbReference type="Pfam" id="PF00646">
    <property type="entry name" value="F-box"/>
    <property type="match status" value="1"/>
</dbReference>
<sequence>MDPSSRHTQPSAPAADALMTSLPAHLLDDILTRLDLCDIVRSSALSRAWRFRWESLPALSLSFLDRPDTPRSAVDSILVRYAGRISRFSFKIDPKSVSLDYWLIAFSRRGVESIDLRSSKMRFKLHSSIFSCGHLVTLELHKCFFPPLPPGFAGFPSLEELKLTDVEFDKTEGLEAIISRSPLLQALMIYNVTIDMYDCEEYLIQAPNLRSVTIFADSYYWWGFRELPRLAGATIDMDNYVEEYDFGEFLSAFAHVEKLISLFYLPATNRYFIYLISLFCMERFECVNVASMFKSMEI</sequence>
<feature type="domain" description="F-box" evidence="1">
    <location>
        <begin position="16"/>
        <end position="50"/>
    </location>
</feature>
<dbReference type="PANTHER" id="PTHR31639:SF230">
    <property type="entry name" value="OS08G0462300 PROTEIN"/>
    <property type="match status" value="1"/>
</dbReference>
<dbReference type="PANTHER" id="PTHR31639">
    <property type="entry name" value="F-BOX PROTEIN-LIKE"/>
    <property type="match status" value="1"/>
</dbReference>
<protein>
    <recommendedName>
        <fullName evidence="1">F-box domain-containing protein</fullName>
    </recommendedName>
</protein>
<accession>A0AAV9G268</accession>
<dbReference type="SUPFAM" id="SSF81383">
    <property type="entry name" value="F-box domain"/>
    <property type="match status" value="1"/>
</dbReference>
<gene>
    <name evidence="2" type="ORF">QOZ80_UnG0727010</name>
</gene>
<evidence type="ECO:0000259" key="1">
    <source>
        <dbReference type="PROSITE" id="PS50181"/>
    </source>
</evidence>
<reference evidence="2 3" key="1">
    <citation type="submission" date="2023-05" db="EMBL/GenBank/DDBJ databases">
        <title>WGS assembly of Eleusine coracana.</title>
        <authorList>
            <person name="Jenkins J."/>
            <person name="Schmutz J."/>
            <person name="Lux T."/>
            <person name="Plott C."/>
            <person name="Mayer K."/>
            <person name="Qi P."/>
            <person name="Devos K."/>
        </authorList>
    </citation>
    <scope>NUCLEOTIDE SEQUENCE [LARGE SCALE GENOMIC DNA]</scope>
    <source>
        <tissue evidence="2">Leaves</tissue>
    </source>
</reference>
<dbReference type="EMBL" id="MU847562">
    <property type="protein sequence ID" value="KAK2630749.1"/>
    <property type="molecule type" value="Genomic_DNA"/>
</dbReference>
<name>A0AAV9G268_ELECO</name>
<dbReference type="Pfam" id="PF24758">
    <property type="entry name" value="LRR_At5g56370"/>
    <property type="match status" value="1"/>
</dbReference>
<dbReference type="InterPro" id="IPR036047">
    <property type="entry name" value="F-box-like_dom_sf"/>
</dbReference>
<dbReference type="Proteomes" id="UP001301735">
    <property type="component" value="Unassembled WGS sequence"/>
</dbReference>
<dbReference type="SUPFAM" id="SSF52047">
    <property type="entry name" value="RNI-like"/>
    <property type="match status" value="1"/>
</dbReference>
<evidence type="ECO:0000313" key="2">
    <source>
        <dbReference type="EMBL" id="KAK2630749.1"/>
    </source>
</evidence>
<comment type="caution">
    <text evidence="2">The sequence shown here is derived from an EMBL/GenBank/DDBJ whole genome shotgun (WGS) entry which is preliminary data.</text>
</comment>
<keyword evidence="3" id="KW-1185">Reference proteome</keyword>